<proteinExistence type="predicted"/>
<sequence length="401" mass="43356">MATATATIQGHCDEKFSQVKDLLQRYVDSGDEVGASIAVNVDGKDVVDIWGGYADQDRTRPWEKDTITNVFSTTKTVVALAILLLVDRGVLSVTDKVCKYWPEFAANGKQDIEIRHVLSHTAGLPGFDTPLTVQDVCDAPRMAALLAAQAPWWEPGTASGYHSFTQGFLLGEIVRRATGTPLKQFIAEEIAAPLEADFQLGCREHDEPRVSDVIPPPARVALPPTSAESPPSIGMRVMANPPMKAAFANSAAWRRAEVGAGNGHSNARGVARILSVLSRNGRVGHDAAARSESESVDRTFISPETVALIFQEQYKGLDHVIDSGGKPLRWGIGFGLTGPDTWIDYLPEGRVCTWGGYGGSMVVVDLDRKVTIAYVMNRMEEVGLGSRKAREYFAAVYAALG</sequence>
<dbReference type="HOGENOM" id="CLU_035614_3_0_1"/>
<gene>
    <name evidence="3" type="ORF">PV04_02275</name>
</gene>
<reference evidence="3 4" key="1">
    <citation type="submission" date="2015-01" db="EMBL/GenBank/DDBJ databases">
        <title>The Genome Sequence of Capronia semiimmersa CBS27337.</title>
        <authorList>
            <consortium name="The Broad Institute Genomics Platform"/>
            <person name="Cuomo C."/>
            <person name="de Hoog S."/>
            <person name="Gorbushina A."/>
            <person name="Stielow B."/>
            <person name="Teixiera M."/>
            <person name="Abouelleil A."/>
            <person name="Chapman S.B."/>
            <person name="Priest M."/>
            <person name="Young S.K."/>
            <person name="Wortman J."/>
            <person name="Nusbaum C."/>
            <person name="Birren B."/>
        </authorList>
    </citation>
    <scope>NUCLEOTIDE SEQUENCE [LARGE SCALE GENOMIC DNA]</scope>
    <source>
        <strain evidence="3 4">CBS 27337</strain>
    </source>
</reference>
<keyword evidence="4" id="KW-1185">Reference proteome</keyword>
<evidence type="ECO:0000259" key="2">
    <source>
        <dbReference type="Pfam" id="PF00144"/>
    </source>
</evidence>
<dbReference type="PANTHER" id="PTHR43319">
    <property type="entry name" value="BETA-LACTAMASE-RELATED"/>
    <property type="match status" value="1"/>
</dbReference>
<organism evidence="3 4">
    <name type="scientific">Phialophora macrospora</name>
    <dbReference type="NCBI Taxonomy" id="1851006"/>
    <lineage>
        <taxon>Eukaryota</taxon>
        <taxon>Fungi</taxon>
        <taxon>Dikarya</taxon>
        <taxon>Ascomycota</taxon>
        <taxon>Pezizomycotina</taxon>
        <taxon>Eurotiomycetes</taxon>
        <taxon>Chaetothyriomycetidae</taxon>
        <taxon>Chaetothyriales</taxon>
        <taxon>Herpotrichiellaceae</taxon>
        <taxon>Phialophora</taxon>
    </lineage>
</organism>
<evidence type="ECO:0000256" key="1">
    <source>
        <dbReference type="SAM" id="MobiDB-lite"/>
    </source>
</evidence>
<dbReference type="Proteomes" id="UP000054266">
    <property type="component" value="Unassembled WGS sequence"/>
</dbReference>
<dbReference type="Pfam" id="PF00144">
    <property type="entry name" value="Beta-lactamase"/>
    <property type="match status" value="1"/>
</dbReference>
<feature type="domain" description="Beta-lactamase-related" evidence="2">
    <location>
        <begin position="20"/>
        <end position="392"/>
    </location>
</feature>
<evidence type="ECO:0000313" key="4">
    <source>
        <dbReference type="Proteomes" id="UP000054266"/>
    </source>
</evidence>
<name>A0A0D2FNZ7_9EURO</name>
<dbReference type="InterPro" id="IPR012338">
    <property type="entry name" value="Beta-lactam/transpept-like"/>
</dbReference>
<dbReference type="InterPro" id="IPR001466">
    <property type="entry name" value="Beta-lactam-related"/>
</dbReference>
<evidence type="ECO:0000313" key="3">
    <source>
        <dbReference type="EMBL" id="KIW69963.1"/>
    </source>
</evidence>
<dbReference type="EMBL" id="KN846957">
    <property type="protein sequence ID" value="KIW69963.1"/>
    <property type="molecule type" value="Genomic_DNA"/>
</dbReference>
<dbReference type="AlphaFoldDB" id="A0A0D2FNZ7"/>
<dbReference type="SUPFAM" id="SSF56601">
    <property type="entry name" value="beta-lactamase/transpeptidase-like"/>
    <property type="match status" value="1"/>
</dbReference>
<dbReference type="Gene3D" id="3.40.710.10">
    <property type="entry name" value="DD-peptidase/beta-lactamase superfamily"/>
    <property type="match status" value="1"/>
</dbReference>
<accession>A0A0D2FNZ7</accession>
<dbReference type="STRING" id="5601.A0A0D2FNZ7"/>
<dbReference type="InterPro" id="IPR052907">
    <property type="entry name" value="Beta-lactamase/esterase"/>
</dbReference>
<dbReference type="PANTHER" id="PTHR43319:SF3">
    <property type="entry name" value="BETA-LACTAMASE-RELATED DOMAIN-CONTAINING PROTEIN"/>
    <property type="match status" value="1"/>
</dbReference>
<feature type="region of interest" description="Disordered" evidence="1">
    <location>
        <begin position="207"/>
        <end position="231"/>
    </location>
</feature>
<protein>
    <recommendedName>
        <fullName evidence="2">Beta-lactamase-related domain-containing protein</fullName>
    </recommendedName>
</protein>